<dbReference type="Proteomes" id="UP000004810">
    <property type="component" value="Unassembled WGS sequence"/>
</dbReference>
<name>J9EYF2_WUCBA</name>
<keyword evidence="4" id="KW-1185">Reference proteome</keyword>
<gene>
    <name evidence="2" type="ORF">WBA_LOCUS4523</name>
    <name evidence="1" type="ORF">WUBG_08905</name>
</gene>
<evidence type="ECO:0000313" key="2">
    <source>
        <dbReference type="EMBL" id="VDM11137.1"/>
    </source>
</evidence>
<dbReference type="EMBL" id="UYWW01001901">
    <property type="protein sequence ID" value="VDM11137.1"/>
    <property type="molecule type" value="Genomic_DNA"/>
</dbReference>
<organism evidence="1 3">
    <name type="scientific">Wuchereria bancrofti</name>
    <dbReference type="NCBI Taxonomy" id="6293"/>
    <lineage>
        <taxon>Eukaryota</taxon>
        <taxon>Metazoa</taxon>
        <taxon>Ecdysozoa</taxon>
        <taxon>Nematoda</taxon>
        <taxon>Chromadorea</taxon>
        <taxon>Rhabditida</taxon>
        <taxon>Spirurina</taxon>
        <taxon>Spiruromorpha</taxon>
        <taxon>Filarioidea</taxon>
        <taxon>Onchocercidae</taxon>
        <taxon>Wuchereria</taxon>
    </lineage>
</organism>
<reference evidence="1" key="2">
    <citation type="submission" date="2012-08" db="EMBL/GenBank/DDBJ databases">
        <title>The Genome Sequence of Wuchereria bancrofti.</title>
        <authorList>
            <consortium name="The Broad Institute Genome Sequencing Platform"/>
            <consortium name="Broad Institute Genome Sequencing Center for Infectious Disease"/>
            <person name="Nutman T.B."/>
            <person name="Fink D.L."/>
            <person name="Russ C."/>
            <person name="Young S."/>
            <person name="Zeng Q."/>
            <person name="Koehrsen M."/>
            <person name="Alvarado L."/>
            <person name="Berlin A."/>
            <person name="Borenstein D."/>
            <person name="Chapman S.B."/>
            <person name="Chen Z."/>
            <person name="Engels R."/>
            <person name="Freedman E."/>
            <person name="Gellesch M."/>
            <person name="Goldberg J."/>
            <person name="Griggs A."/>
            <person name="Gujja S."/>
            <person name="Heilman E.R."/>
            <person name="Heiman D."/>
            <person name="Hepburn T."/>
            <person name="Howarth C."/>
            <person name="Jen D."/>
            <person name="Larson L."/>
            <person name="Lewis B."/>
            <person name="Mehta T."/>
            <person name="Park D."/>
            <person name="Pearson M."/>
            <person name="Richards J."/>
            <person name="Roberts A."/>
            <person name="Saif S."/>
            <person name="Shea T."/>
            <person name="Shenoy N."/>
            <person name="Sisk P."/>
            <person name="Stolte C."/>
            <person name="Sykes S."/>
            <person name="Walk T."/>
            <person name="White J."/>
            <person name="Yandava C."/>
            <person name="Haas B."/>
            <person name="Henn M.R."/>
            <person name="Nusbaum C."/>
            <person name="Birren B."/>
        </authorList>
    </citation>
    <scope>NUCLEOTIDE SEQUENCE</scope>
</reference>
<dbReference type="EMBL" id="ADBV01004741">
    <property type="protein sequence ID" value="EJW80184.1"/>
    <property type="molecule type" value="Genomic_DNA"/>
</dbReference>
<reference evidence="3" key="1">
    <citation type="submission" date="2012-08" db="EMBL/GenBank/DDBJ databases">
        <title>The Genome Sequence of Wuchereria bancrofti.</title>
        <authorList>
            <person name="Nutman T.B."/>
            <person name="Fink D.L."/>
            <person name="Russ C."/>
            <person name="Young S."/>
            <person name="Zeng Q."/>
            <person name="Koehrsen M."/>
            <person name="Alvarado L."/>
            <person name="Berlin A."/>
            <person name="Chapman S.B."/>
            <person name="Chen Z."/>
            <person name="Freedman E."/>
            <person name="Gellesch M."/>
            <person name="Goldberg J."/>
            <person name="Griggs A."/>
            <person name="Gujja S."/>
            <person name="Heilman E.R."/>
            <person name="Heiman D."/>
            <person name="Hepburn T."/>
            <person name="Howarth C."/>
            <person name="Jen D."/>
            <person name="Larson L."/>
            <person name="Lewis B."/>
            <person name="Mehta T."/>
            <person name="Park D."/>
            <person name="Pearson M."/>
            <person name="Roberts A."/>
            <person name="Saif S."/>
            <person name="Shea T."/>
            <person name="Shenoy N."/>
            <person name="Sisk P."/>
            <person name="Stolte C."/>
            <person name="Sykes S."/>
            <person name="Walk T."/>
            <person name="White J."/>
            <person name="Yandava C."/>
            <person name="Haas B."/>
            <person name="Henn M.R."/>
            <person name="Nusbaum C."/>
            <person name="Birren B."/>
        </authorList>
    </citation>
    <scope>NUCLEOTIDE SEQUENCE [LARGE SCALE GENOMIC DNA]</scope>
    <source>
        <strain evidence="3">NA</strain>
    </source>
</reference>
<reference evidence="2 4" key="3">
    <citation type="submission" date="2018-11" db="EMBL/GenBank/DDBJ databases">
        <authorList>
            <consortium name="Pathogen Informatics"/>
        </authorList>
    </citation>
    <scope>NUCLEOTIDE SEQUENCE [LARGE SCALE GENOMIC DNA]</scope>
</reference>
<dbReference type="InParanoid" id="J9EYF2"/>
<evidence type="ECO:0000313" key="1">
    <source>
        <dbReference type="EMBL" id="EJW80184.1"/>
    </source>
</evidence>
<evidence type="ECO:0000313" key="4">
    <source>
        <dbReference type="Proteomes" id="UP000270924"/>
    </source>
</evidence>
<protein>
    <submittedName>
        <fullName evidence="1">Uncharacterized protein</fullName>
    </submittedName>
</protein>
<evidence type="ECO:0000313" key="3">
    <source>
        <dbReference type="Proteomes" id="UP000004810"/>
    </source>
</evidence>
<dbReference type="Proteomes" id="UP000270924">
    <property type="component" value="Unassembled WGS sequence"/>
</dbReference>
<dbReference type="AlphaFoldDB" id="J9EYF2"/>
<accession>J9EYF2</accession>
<proteinExistence type="predicted"/>
<sequence>MKTLLKLLWSSGSNDPYYITLIDNNKDTYDRVQRNAPRLNITTNTVVISTDICHIDKVTFSGFHESNVIHQWPMGQHPITSNLSPYHCLLILPDCRIIRLTRNL</sequence>